<keyword evidence="5" id="KW-0687">Ribonucleoprotein</keyword>
<dbReference type="SUPFAM" id="SSF54768">
    <property type="entry name" value="dsRNA-binding domain-like"/>
    <property type="match status" value="1"/>
</dbReference>
<dbReference type="Pfam" id="PF22892">
    <property type="entry name" value="DSRM_MRPL44"/>
    <property type="match status" value="1"/>
</dbReference>
<dbReference type="SUPFAM" id="SSF69065">
    <property type="entry name" value="RNase III domain-like"/>
    <property type="match status" value="1"/>
</dbReference>
<evidence type="ECO:0000256" key="7">
    <source>
        <dbReference type="ARBA" id="ARBA00035187"/>
    </source>
</evidence>
<evidence type="ECO:0000259" key="9">
    <source>
        <dbReference type="PROSITE" id="PS50137"/>
    </source>
</evidence>
<dbReference type="GO" id="GO:0003725">
    <property type="term" value="F:double-stranded RNA binding"/>
    <property type="evidence" value="ECO:0007669"/>
    <property type="project" value="InterPro"/>
</dbReference>
<dbReference type="GO" id="GO:0004525">
    <property type="term" value="F:ribonuclease III activity"/>
    <property type="evidence" value="ECO:0007669"/>
    <property type="project" value="InterPro"/>
</dbReference>
<evidence type="ECO:0000313" key="11">
    <source>
        <dbReference type="EMBL" id="CDP35680.1"/>
    </source>
</evidence>
<dbReference type="GO" id="GO:0003735">
    <property type="term" value="F:structural constituent of ribosome"/>
    <property type="evidence" value="ECO:0007669"/>
    <property type="project" value="TreeGrafter"/>
</dbReference>
<dbReference type="Gene3D" id="3.30.160.20">
    <property type="match status" value="1"/>
</dbReference>
<reference evidence="11" key="1">
    <citation type="submission" date="2014-02" db="EMBL/GenBank/DDBJ databases">
        <authorList>
            <person name="Genoscope - CEA"/>
        </authorList>
    </citation>
    <scope>NUCLEOTIDE SEQUENCE</scope>
    <source>
        <strain evidence="11">LS3</strain>
    </source>
</reference>
<dbReference type="AlphaFoldDB" id="A0A060T3N2"/>
<dbReference type="EMBL" id="HG937693">
    <property type="protein sequence ID" value="CDP35680.1"/>
    <property type="molecule type" value="Genomic_DNA"/>
</dbReference>
<comment type="similarity">
    <text evidence="6">Belongs to the ribonuclease III family. Mitochondrion-specific ribosomal protein mL44 subfamily.</text>
</comment>
<comment type="subcellular location">
    <subcellularLocation>
        <location evidence="1">Mitochondrion</location>
    </subcellularLocation>
</comment>
<dbReference type="GO" id="GO:0005739">
    <property type="term" value="C:mitochondrion"/>
    <property type="evidence" value="ECO:0007669"/>
    <property type="project" value="TreeGrafter"/>
</dbReference>
<name>A0A060T3N2_BLAAD</name>
<accession>A0A060T3N2</accession>
<evidence type="ECO:0000256" key="2">
    <source>
        <dbReference type="ARBA" id="ARBA00022884"/>
    </source>
</evidence>
<keyword evidence="2 8" id="KW-0694">RNA-binding</keyword>
<dbReference type="PROSITE" id="PS50137">
    <property type="entry name" value="DS_RBD"/>
    <property type="match status" value="1"/>
</dbReference>
<sequence>MLRTLKTGGIQAWKRPSACILRAYATARPPQYIVPEDVTDFASYSRRDGGLPVEESVAASSPQLKALHARLGLPSEFSLSTLARALLCRSASKTYADNYGMQAFGRRLLEFYVHAHFTTKYPRLPHEILRHLIQTYIRSSSLAIVGRTWGIEEDGRPEIARLLSEEGDREIIGKLAYVPQTKKVERGVQELVESPEAVGPETAMGMAVRAVIAGVYAHSGLDAAREFVYSHIIRPKPVDVANLLSFQQPTRELAVLCAREGLEAPMARLMAETGRFSRAPVFVVGVFSGSQKLGEGQGSSLKEAKTRAAVNALKGWYLYSPLEEDSKHDHGVVIV</sequence>
<organism evidence="11">
    <name type="scientific">Blastobotrys adeninivorans</name>
    <name type="common">Yeast</name>
    <name type="synonym">Arxula adeninivorans</name>
    <dbReference type="NCBI Taxonomy" id="409370"/>
    <lineage>
        <taxon>Eukaryota</taxon>
        <taxon>Fungi</taxon>
        <taxon>Dikarya</taxon>
        <taxon>Ascomycota</taxon>
        <taxon>Saccharomycotina</taxon>
        <taxon>Dipodascomycetes</taxon>
        <taxon>Dipodascales</taxon>
        <taxon>Trichomonascaceae</taxon>
        <taxon>Blastobotrys</taxon>
    </lineage>
</organism>
<proteinExistence type="inferred from homology"/>
<evidence type="ECO:0000256" key="3">
    <source>
        <dbReference type="ARBA" id="ARBA00022980"/>
    </source>
</evidence>
<dbReference type="SMART" id="SM00358">
    <property type="entry name" value="DSRM"/>
    <property type="match status" value="1"/>
</dbReference>
<evidence type="ECO:0000256" key="8">
    <source>
        <dbReference type="PROSITE-ProRule" id="PRU00266"/>
    </source>
</evidence>
<protein>
    <recommendedName>
        <fullName evidence="7">Large ribosomal subunit protein mL44</fullName>
    </recommendedName>
</protein>
<keyword evidence="3" id="KW-0689">Ribosomal protein</keyword>
<keyword evidence="4" id="KW-0496">Mitochondrion</keyword>
<dbReference type="PROSITE" id="PS50142">
    <property type="entry name" value="RNASE_3_2"/>
    <property type="match status" value="1"/>
</dbReference>
<feature type="domain" description="DRBM" evidence="9">
    <location>
        <begin position="248"/>
        <end position="318"/>
    </location>
</feature>
<evidence type="ECO:0000256" key="6">
    <source>
        <dbReference type="ARBA" id="ARBA00024034"/>
    </source>
</evidence>
<dbReference type="CDD" id="cd19873">
    <property type="entry name" value="DSRM_MRPL3_like"/>
    <property type="match status" value="1"/>
</dbReference>
<gene>
    <name evidence="11" type="ORF">GNLVRS02_ARAD1C40986g</name>
</gene>
<reference evidence="11" key="2">
    <citation type="submission" date="2014-06" db="EMBL/GenBank/DDBJ databases">
        <title>The complete genome of Blastobotrys (Arxula) adeninivorans LS3 - a yeast of biotechnological interest.</title>
        <authorList>
            <person name="Kunze G."/>
            <person name="Gaillardin C."/>
            <person name="Czernicka M."/>
            <person name="Durrens P."/>
            <person name="Martin T."/>
            <person name="Boer E."/>
            <person name="Gabaldon T."/>
            <person name="Cruz J."/>
            <person name="Talla E."/>
            <person name="Marck C."/>
            <person name="Goffeau A."/>
            <person name="Barbe V."/>
            <person name="Baret P."/>
            <person name="Baronian K."/>
            <person name="Beier S."/>
            <person name="Bleykasten C."/>
            <person name="Bode R."/>
            <person name="Casaregola S."/>
            <person name="Despons L."/>
            <person name="Fairhead C."/>
            <person name="Giersberg M."/>
            <person name="Gierski P."/>
            <person name="Hahnel U."/>
            <person name="Hartmann A."/>
            <person name="Jankowska D."/>
            <person name="Jubin C."/>
            <person name="Jung P."/>
            <person name="Lafontaine I."/>
            <person name="Leh-Louis V."/>
            <person name="Lemaire M."/>
            <person name="Marcet-Houben M."/>
            <person name="Mascher M."/>
            <person name="Morel G."/>
            <person name="Richard G.-F."/>
            <person name="Riechen J."/>
            <person name="Sacerdot C."/>
            <person name="Sarkar A."/>
            <person name="Savel G."/>
            <person name="Schacherer J."/>
            <person name="Sherman D."/>
            <person name="Straub M.-L."/>
            <person name="Stein N."/>
            <person name="Thierry A."/>
            <person name="Trautwein-Schult A."/>
            <person name="Westhof E."/>
            <person name="Worch S."/>
            <person name="Dujon B."/>
            <person name="Souciet J.-L."/>
            <person name="Wincker P."/>
            <person name="Scholz U."/>
            <person name="Neuveglise N."/>
        </authorList>
    </citation>
    <scope>NUCLEOTIDE SEQUENCE</scope>
    <source>
        <strain evidence="11">LS3</strain>
    </source>
</reference>
<evidence type="ECO:0000256" key="5">
    <source>
        <dbReference type="ARBA" id="ARBA00023274"/>
    </source>
</evidence>
<dbReference type="GO" id="GO:0006396">
    <property type="term" value="P:RNA processing"/>
    <property type="evidence" value="ECO:0007669"/>
    <property type="project" value="InterPro"/>
</dbReference>
<dbReference type="PANTHER" id="PTHR11207:SF32">
    <property type="entry name" value="LARGE RIBOSOMAL SUBUNIT PROTEIN ML44"/>
    <property type="match status" value="1"/>
</dbReference>
<dbReference type="InterPro" id="IPR000999">
    <property type="entry name" value="RNase_III_dom"/>
</dbReference>
<dbReference type="PANTHER" id="PTHR11207">
    <property type="entry name" value="RIBONUCLEASE III"/>
    <property type="match status" value="1"/>
</dbReference>
<evidence type="ECO:0000256" key="4">
    <source>
        <dbReference type="ARBA" id="ARBA00023128"/>
    </source>
</evidence>
<dbReference type="PhylomeDB" id="A0A060T3N2"/>
<dbReference type="InterPro" id="IPR044443">
    <property type="entry name" value="Ribosomal_mL44_DSRM_fung"/>
</dbReference>
<dbReference type="InterPro" id="IPR036389">
    <property type="entry name" value="RNase_III_sf"/>
</dbReference>
<evidence type="ECO:0000259" key="10">
    <source>
        <dbReference type="PROSITE" id="PS50142"/>
    </source>
</evidence>
<dbReference type="SMART" id="SM00535">
    <property type="entry name" value="RIBOc"/>
    <property type="match status" value="1"/>
</dbReference>
<dbReference type="InterPro" id="IPR014720">
    <property type="entry name" value="dsRBD_dom"/>
</dbReference>
<feature type="domain" description="RNase III" evidence="10">
    <location>
        <begin position="64"/>
        <end position="220"/>
    </location>
</feature>
<dbReference type="InterPro" id="IPR044444">
    <property type="entry name" value="Ribosomal_mL44_DSRM_metazoa"/>
</dbReference>
<dbReference type="Gene3D" id="1.10.1520.10">
    <property type="entry name" value="Ribonuclease III domain"/>
    <property type="match status" value="1"/>
</dbReference>
<evidence type="ECO:0000256" key="1">
    <source>
        <dbReference type="ARBA" id="ARBA00004173"/>
    </source>
</evidence>